<dbReference type="GO" id="GO:0016020">
    <property type="term" value="C:membrane"/>
    <property type="evidence" value="ECO:0007669"/>
    <property type="project" value="InterPro"/>
</dbReference>
<dbReference type="GO" id="GO:0007155">
    <property type="term" value="P:cell adhesion"/>
    <property type="evidence" value="ECO:0007669"/>
    <property type="project" value="InterPro"/>
</dbReference>
<evidence type="ECO:0000259" key="8">
    <source>
        <dbReference type="Pfam" id="PF00413"/>
    </source>
</evidence>
<feature type="region of interest" description="Disordered" evidence="7">
    <location>
        <begin position="32"/>
        <end position="75"/>
    </location>
</feature>
<dbReference type="GO" id="GO:0004222">
    <property type="term" value="F:metalloendopeptidase activity"/>
    <property type="evidence" value="ECO:0007669"/>
    <property type="project" value="InterPro"/>
</dbReference>
<gene>
    <name evidence="9" type="ORF">K8V88_08875</name>
</gene>
<dbReference type="Gene3D" id="3.40.390.10">
    <property type="entry name" value="Collagenase (Catalytic Domain)"/>
    <property type="match status" value="1"/>
</dbReference>
<evidence type="ECO:0000256" key="4">
    <source>
        <dbReference type="ARBA" id="ARBA00022801"/>
    </source>
</evidence>
<dbReference type="EC" id="3.4.24.-" evidence="9"/>
<dbReference type="InterPro" id="IPR024079">
    <property type="entry name" value="MetalloPept_cat_dom_sf"/>
</dbReference>
<keyword evidence="2" id="KW-0645">Protease</keyword>
<evidence type="ECO:0000256" key="3">
    <source>
        <dbReference type="ARBA" id="ARBA00022723"/>
    </source>
</evidence>
<keyword evidence="3" id="KW-0479">Metal-binding</keyword>
<reference evidence="9" key="1">
    <citation type="journal article" date="2021" name="PeerJ">
        <title>Extensive microbial diversity within the chicken gut microbiome revealed by metagenomics and culture.</title>
        <authorList>
            <person name="Gilroy R."/>
            <person name="Ravi A."/>
            <person name="Getino M."/>
            <person name="Pursley I."/>
            <person name="Horton D.L."/>
            <person name="Alikhan N.F."/>
            <person name="Baker D."/>
            <person name="Gharbi K."/>
            <person name="Hall N."/>
            <person name="Watson M."/>
            <person name="Adriaenssens E.M."/>
            <person name="Foster-Nyarko E."/>
            <person name="Jarju S."/>
            <person name="Secka A."/>
            <person name="Antonio M."/>
            <person name="Oren A."/>
            <person name="Chaudhuri R.R."/>
            <person name="La Ragione R."/>
            <person name="Hildebrand F."/>
            <person name="Pallen M.J."/>
        </authorList>
    </citation>
    <scope>NUCLEOTIDE SEQUENCE</scope>
    <source>
        <strain evidence="9">7886</strain>
    </source>
</reference>
<evidence type="ECO:0000256" key="2">
    <source>
        <dbReference type="ARBA" id="ARBA00022670"/>
    </source>
</evidence>
<comment type="cofactor">
    <cofactor evidence="1">
        <name>Zn(2+)</name>
        <dbReference type="ChEBI" id="CHEBI:29105"/>
    </cofactor>
</comment>
<dbReference type="SUPFAM" id="SSF55486">
    <property type="entry name" value="Metalloproteases ('zincins'), catalytic domain"/>
    <property type="match status" value="1"/>
</dbReference>
<dbReference type="PRINTS" id="PR00782">
    <property type="entry name" value="LSHMANOLYSIN"/>
</dbReference>
<keyword evidence="4 9" id="KW-0378">Hydrolase</keyword>
<dbReference type="GO" id="GO:0008270">
    <property type="term" value="F:zinc ion binding"/>
    <property type="evidence" value="ECO:0007669"/>
    <property type="project" value="InterPro"/>
</dbReference>
<sequence length="231" mass="25635">MFKKFSHSVLTLAIIFGGIYLLNQPMSSVHHNQQATTRVTKVQPKDTSESSSNNSQSTIASGKPQGPTPTPTEGYAWTKPKATVFIKSTNPQIVNAYKKAIDMWNQTGSFKLIPTNNPQASIICQDQDLSKNTKDDGQYITKRLGITYTDAKVDQNNGVKTLSHADVNLDNTDLLKENDQYITRVAEHELGHAIGLDHTSEDAHSIMKPYNPDCDITDQDVQSVKSIYHEN</sequence>
<dbReference type="GO" id="GO:0006508">
    <property type="term" value="P:proteolysis"/>
    <property type="evidence" value="ECO:0007669"/>
    <property type="project" value="UniProtKB-KW"/>
</dbReference>
<evidence type="ECO:0000313" key="9">
    <source>
        <dbReference type="EMBL" id="HJF87534.1"/>
    </source>
</evidence>
<dbReference type="Proteomes" id="UP000747013">
    <property type="component" value="Unassembled WGS sequence"/>
</dbReference>
<keyword evidence="6 9" id="KW-0482">Metalloprotease</keyword>
<name>A0A921HTC3_9LACO</name>
<accession>A0A921HTC3</accession>
<evidence type="ECO:0000256" key="6">
    <source>
        <dbReference type="ARBA" id="ARBA00023049"/>
    </source>
</evidence>
<proteinExistence type="predicted"/>
<dbReference type="InterPro" id="IPR001577">
    <property type="entry name" value="Peptidase_M8"/>
</dbReference>
<evidence type="ECO:0000256" key="7">
    <source>
        <dbReference type="SAM" id="MobiDB-lite"/>
    </source>
</evidence>
<dbReference type="Pfam" id="PF00413">
    <property type="entry name" value="Peptidase_M10"/>
    <property type="match status" value="1"/>
</dbReference>
<reference evidence="9" key="2">
    <citation type="submission" date="2021-09" db="EMBL/GenBank/DDBJ databases">
        <authorList>
            <person name="Gilroy R."/>
        </authorList>
    </citation>
    <scope>NUCLEOTIDE SEQUENCE</scope>
    <source>
        <strain evidence="9">7886</strain>
    </source>
</reference>
<dbReference type="GO" id="GO:0031012">
    <property type="term" value="C:extracellular matrix"/>
    <property type="evidence" value="ECO:0007669"/>
    <property type="project" value="InterPro"/>
</dbReference>
<comment type="caution">
    <text evidence="9">The sequence shown here is derived from an EMBL/GenBank/DDBJ whole genome shotgun (WGS) entry which is preliminary data.</text>
</comment>
<dbReference type="InterPro" id="IPR001818">
    <property type="entry name" value="Pept_M10_metallopeptidase"/>
</dbReference>
<keyword evidence="5" id="KW-0862">Zinc</keyword>
<evidence type="ECO:0000313" key="10">
    <source>
        <dbReference type="Proteomes" id="UP000747013"/>
    </source>
</evidence>
<evidence type="ECO:0000256" key="1">
    <source>
        <dbReference type="ARBA" id="ARBA00001947"/>
    </source>
</evidence>
<dbReference type="CDD" id="cd04268">
    <property type="entry name" value="ZnMc_MMP_like"/>
    <property type="match status" value="1"/>
</dbReference>
<protein>
    <submittedName>
        <fullName evidence="9">Matrixin family metalloprotease</fullName>
        <ecNumber evidence="9">3.4.24.-</ecNumber>
    </submittedName>
</protein>
<evidence type="ECO:0000256" key="5">
    <source>
        <dbReference type="ARBA" id="ARBA00022833"/>
    </source>
</evidence>
<feature type="domain" description="Peptidase M10 metallopeptidase" evidence="8">
    <location>
        <begin position="90"/>
        <end position="228"/>
    </location>
</feature>
<organism evidence="9 10">
    <name type="scientific">Companilactobacillus farciminis</name>
    <dbReference type="NCBI Taxonomy" id="1612"/>
    <lineage>
        <taxon>Bacteria</taxon>
        <taxon>Bacillati</taxon>
        <taxon>Bacillota</taxon>
        <taxon>Bacilli</taxon>
        <taxon>Lactobacillales</taxon>
        <taxon>Lactobacillaceae</taxon>
        <taxon>Companilactobacillus</taxon>
    </lineage>
</organism>
<dbReference type="EMBL" id="DYWC01000204">
    <property type="protein sequence ID" value="HJF87534.1"/>
    <property type="molecule type" value="Genomic_DNA"/>
</dbReference>
<dbReference type="AlphaFoldDB" id="A0A921HTC3"/>